<keyword evidence="4" id="KW-1185">Reference proteome</keyword>
<proteinExistence type="predicted"/>
<feature type="transmembrane region" description="Helical" evidence="1">
    <location>
        <begin position="118"/>
        <end position="137"/>
    </location>
</feature>
<keyword evidence="1" id="KW-0472">Membrane</keyword>
<dbReference type="AlphaFoldDB" id="A0A934WNZ7"/>
<reference evidence="3" key="2">
    <citation type="submission" date="2021-01" db="EMBL/GenBank/DDBJ databases">
        <authorList>
            <person name="Kang M."/>
        </authorList>
    </citation>
    <scope>NUCLEOTIDE SEQUENCE</scope>
    <source>
        <strain evidence="3">KACC 17527</strain>
    </source>
</reference>
<organism evidence="3 4">
    <name type="scientific">Ramlibacter ginsenosidimutans</name>
    <dbReference type="NCBI Taxonomy" id="502333"/>
    <lineage>
        <taxon>Bacteria</taxon>
        <taxon>Pseudomonadati</taxon>
        <taxon>Pseudomonadota</taxon>
        <taxon>Betaproteobacteria</taxon>
        <taxon>Burkholderiales</taxon>
        <taxon>Comamonadaceae</taxon>
        <taxon>Ramlibacter</taxon>
    </lineage>
</organism>
<evidence type="ECO:0000313" key="4">
    <source>
        <dbReference type="Proteomes" id="UP000630528"/>
    </source>
</evidence>
<dbReference type="Pfam" id="PF07331">
    <property type="entry name" value="TctB"/>
    <property type="match status" value="1"/>
</dbReference>
<feature type="transmembrane region" description="Helical" evidence="1">
    <location>
        <begin position="6"/>
        <end position="26"/>
    </location>
</feature>
<feature type="transmembrane region" description="Helical" evidence="1">
    <location>
        <begin position="76"/>
        <end position="106"/>
    </location>
</feature>
<feature type="domain" description="DUF1468" evidence="2">
    <location>
        <begin position="9"/>
        <end position="138"/>
    </location>
</feature>
<protein>
    <submittedName>
        <fullName evidence="3">Tripartite tricarboxylate transporter TctB family protein</fullName>
    </submittedName>
</protein>
<reference evidence="3" key="1">
    <citation type="journal article" date="2012" name="J. Microbiol. Biotechnol.">
        <title>Ramlibacter ginsenosidimutans sp. nov., with ginsenoside-converting activity.</title>
        <authorList>
            <person name="Wang L."/>
            <person name="An D.S."/>
            <person name="Kim S.G."/>
            <person name="Jin F.X."/>
            <person name="Kim S.C."/>
            <person name="Lee S.T."/>
            <person name="Im W.T."/>
        </authorList>
    </citation>
    <scope>NUCLEOTIDE SEQUENCE</scope>
    <source>
        <strain evidence="3">KACC 17527</strain>
    </source>
</reference>
<accession>A0A934WNZ7</accession>
<dbReference type="Proteomes" id="UP000630528">
    <property type="component" value="Unassembled WGS sequence"/>
</dbReference>
<evidence type="ECO:0000256" key="1">
    <source>
        <dbReference type="SAM" id="Phobius"/>
    </source>
</evidence>
<feature type="transmembrane region" description="Helical" evidence="1">
    <location>
        <begin position="38"/>
        <end position="56"/>
    </location>
</feature>
<dbReference type="EMBL" id="JAEPWM010000021">
    <property type="protein sequence ID" value="MBK6009439.1"/>
    <property type="molecule type" value="Genomic_DNA"/>
</dbReference>
<keyword evidence="1" id="KW-1133">Transmembrane helix</keyword>
<gene>
    <name evidence="3" type="ORF">JJB11_25355</name>
</gene>
<sequence>MIDRNLARGLFLMAISLAFGLTALKYPIGEFSRAGPGLFPAIVSLMLFLIGVATVIRSRFVDKTALTINPKNIGIILGSLIGFAVITLFVNMLAAVVFMVFFSTLAGTSYSWKRNVKISIGLCIMAFVFAKFLGMNLPLY</sequence>
<evidence type="ECO:0000259" key="2">
    <source>
        <dbReference type="Pfam" id="PF07331"/>
    </source>
</evidence>
<dbReference type="RefSeq" id="WP_201178044.1">
    <property type="nucleotide sequence ID" value="NZ_JAEPWM010000021.1"/>
</dbReference>
<evidence type="ECO:0000313" key="3">
    <source>
        <dbReference type="EMBL" id="MBK6009439.1"/>
    </source>
</evidence>
<name>A0A934WNZ7_9BURK</name>
<dbReference type="InterPro" id="IPR009936">
    <property type="entry name" value="DUF1468"/>
</dbReference>
<comment type="caution">
    <text evidence="3">The sequence shown here is derived from an EMBL/GenBank/DDBJ whole genome shotgun (WGS) entry which is preliminary data.</text>
</comment>
<keyword evidence="1" id="KW-0812">Transmembrane</keyword>